<evidence type="ECO:0000313" key="3">
    <source>
        <dbReference type="EMBL" id="UOQ58552.1"/>
    </source>
</evidence>
<protein>
    <submittedName>
        <fullName evidence="3">Phage tail tape measure protein</fullName>
    </submittedName>
</protein>
<feature type="coiled-coil region" evidence="1">
    <location>
        <begin position="167"/>
        <end position="224"/>
    </location>
</feature>
<dbReference type="Pfam" id="PF10145">
    <property type="entry name" value="PhageMin_Tail"/>
    <property type="match status" value="1"/>
</dbReference>
<dbReference type="InterPro" id="IPR010090">
    <property type="entry name" value="Phage_tape_meas"/>
</dbReference>
<evidence type="ECO:0000256" key="1">
    <source>
        <dbReference type="SAM" id="Coils"/>
    </source>
</evidence>
<keyword evidence="4" id="KW-1185">Reference proteome</keyword>
<accession>A0ABY4FQJ9</accession>
<evidence type="ECO:0000259" key="2">
    <source>
        <dbReference type="Pfam" id="PF10145"/>
    </source>
</evidence>
<reference evidence="3 4" key="1">
    <citation type="submission" date="2022-04" db="EMBL/GenBank/DDBJ databases">
        <title>Leucobacter sp. isolated from rhizosphere of garlic.</title>
        <authorList>
            <person name="Won M."/>
            <person name="Lee C.-M."/>
            <person name="Woen H.-Y."/>
            <person name="Kwon S.-W."/>
        </authorList>
    </citation>
    <scope>NUCLEOTIDE SEQUENCE [LARGE SCALE GENOMIC DNA]</scope>
    <source>
        <strain evidence="3 4">H21R-40</strain>
    </source>
</reference>
<gene>
    <name evidence="3" type="ORF">MUN78_06940</name>
</gene>
<keyword evidence="1" id="KW-0175">Coiled coil</keyword>
<dbReference type="Proteomes" id="UP000831786">
    <property type="component" value="Chromosome"/>
</dbReference>
<name>A0ABY4FQJ9_9MICO</name>
<proteinExistence type="predicted"/>
<sequence>MTLRAAELEVLYTVNTDQVQKAEKDVRASGERLEKKPISTKIESDEASAIAGMDRVEGEAKRLVSADTVVKLDAEIDRAEKGIDRTKARLEDLQVKADAGLDVKADTARAEAQLQKMERSLAGLKDARTRIELDADASAALAALGQVESGTKRLVSADVVAKVDADITSATRNVTRIQAELEVLNAQEPSPRVLVDISRAESRLDTAQKKLASLEGARATMEIDADTSSAEASFNEAEAAAGASGAESGAAFSSSVITALASIPIAGAIIGVGAAAGKLLVDEFQDALKIEVRQDRLQALTGIDESDAQRLGRAAGEAYAGTFGESIEANMDTARLALQFDLIDADSSTRSSQRVIEGLSGISDVLDEDVRPIAAAVTTMLSTGLVKSADEAFDLIAVGAREGVNRNEDLIDTLTEYPTLFSKLGLSGEEALGLVSQGMRAGARNSDLAADALKEFQIRATDASEASAEGFAAIGLNAEEMTAKIAAGGDGAREGLAQVLDGLREMEDPVARNAAAVKLFGTQAEDLGDSLFAMDLSTAVDQLGSVTGAAQKMFDTLKDNDATKMEQAQRNIEVAADGIKGALASAFADPLGEAADWVSQNRGPVLDFFRDLVNGAIDFGVQMVEGTADTTLAFGEFVSGPLASAVEGLRGLIKLINPLQDMSEIDGLIEDMRGFDEQTEIAAESIRSLTGGLETARDKANELLDPAVAMGYLNDASLSLASSIDEIGYSADGARIALDDIDLSHLAASESGALLESQIRAATSALNDELAAAIQAGEGQDDLAARYNAGTDALVAQLTQMGLTEDQAWELINSYNQIPGEKRTTLSDNAVERKVEIDGLRVKIKTLPDGHVEIHADTTPASNALNIWMREAPKVLTVEAQMKWVGQNSNPMLRNHDGGVLEFMADGGLRGLSPMQPIAQMVPANTWRVVGDRGDVPEAYVPLDGSTRSWAILLEALSRMPGSMRPMADGGILGAPATPSRPSTPVNISIQVTTNDPHPDLFARRLGQSLEEVLNA</sequence>
<dbReference type="RefSeq" id="WP_244729592.1">
    <property type="nucleotide sequence ID" value="NZ_CP095045.1"/>
</dbReference>
<feature type="domain" description="Phage tail tape measure protein" evidence="2">
    <location>
        <begin position="341"/>
        <end position="521"/>
    </location>
</feature>
<organism evidence="3 4">
    <name type="scientific">Leucobacter allii</name>
    <dbReference type="NCBI Taxonomy" id="2932247"/>
    <lineage>
        <taxon>Bacteria</taxon>
        <taxon>Bacillati</taxon>
        <taxon>Actinomycetota</taxon>
        <taxon>Actinomycetes</taxon>
        <taxon>Micrococcales</taxon>
        <taxon>Microbacteriaceae</taxon>
        <taxon>Leucobacter</taxon>
    </lineage>
</organism>
<feature type="coiled-coil region" evidence="1">
    <location>
        <begin position="69"/>
        <end position="134"/>
    </location>
</feature>
<dbReference type="EMBL" id="CP095045">
    <property type="protein sequence ID" value="UOQ58552.1"/>
    <property type="molecule type" value="Genomic_DNA"/>
</dbReference>
<evidence type="ECO:0000313" key="4">
    <source>
        <dbReference type="Proteomes" id="UP000831786"/>
    </source>
</evidence>